<dbReference type="PROSITE" id="PS00065">
    <property type="entry name" value="D_2_HYDROXYACID_DH_1"/>
    <property type="match status" value="1"/>
</dbReference>
<keyword evidence="7" id="KW-1185">Reference proteome</keyword>
<feature type="domain" description="D-isomer specific 2-hydroxyacid dehydrogenase catalytic" evidence="4">
    <location>
        <begin position="134"/>
        <end position="404"/>
    </location>
</feature>
<dbReference type="STRING" id="2163413.A0A4P6XPN4"/>
<evidence type="ECO:0000259" key="4">
    <source>
        <dbReference type="Pfam" id="PF00389"/>
    </source>
</evidence>
<dbReference type="PROSITE" id="PS00671">
    <property type="entry name" value="D_2_HYDROXYACID_DH_3"/>
    <property type="match status" value="1"/>
</dbReference>
<dbReference type="PANTHER" id="PTHR10996">
    <property type="entry name" value="2-HYDROXYACID DEHYDROGENASE-RELATED"/>
    <property type="match status" value="1"/>
</dbReference>
<evidence type="ECO:0000259" key="5">
    <source>
        <dbReference type="Pfam" id="PF02826"/>
    </source>
</evidence>
<gene>
    <name evidence="6" type="primary">MPUL0D05090</name>
    <name evidence="6" type="ORF">METSCH_D05090</name>
</gene>
<dbReference type="Gene3D" id="3.40.50.720">
    <property type="entry name" value="NAD(P)-binding Rossmann-like Domain"/>
    <property type="match status" value="2"/>
</dbReference>
<comment type="similarity">
    <text evidence="1 3">Belongs to the D-isomer specific 2-hydroxyacid dehydrogenase family.</text>
</comment>
<organism evidence="6 7">
    <name type="scientific">Metschnikowia aff. pulcherrima</name>
    <dbReference type="NCBI Taxonomy" id="2163413"/>
    <lineage>
        <taxon>Eukaryota</taxon>
        <taxon>Fungi</taxon>
        <taxon>Dikarya</taxon>
        <taxon>Ascomycota</taxon>
        <taxon>Saccharomycotina</taxon>
        <taxon>Pichiomycetes</taxon>
        <taxon>Metschnikowiaceae</taxon>
        <taxon>Metschnikowia</taxon>
    </lineage>
</organism>
<dbReference type="PANTHER" id="PTHR10996:SF257">
    <property type="entry name" value="GLYOXYLATE REDUCTASE 1"/>
    <property type="match status" value="1"/>
</dbReference>
<dbReference type="Pfam" id="PF02826">
    <property type="entry name" value="2-Hacid_dh_C"/>
    <property type="match status" value="1"/>
</dbReference>
<dbReference type="InterPro" id="IPR036291">
    <property type="entry name" value="NAD(P)-bd_dom_sf"/>
</dbReference>
<dbReference type="SUPFAM" id="SSF51735">
    <property type="entry name" value="NAD(P)-binding Rossmann-fold domains"/>
    <property type="match status" value="1"/>
</dbReference>
<dbReference type="InterPro" id="IPR029753">
    <property type="entry name" value="D-isomer_DH_CS"/>
</dbReference>
<dbReference type="AlphaFoldDB" id="A0A4P6XPN4"/>
<feature type="domain" description="D-isomer specific 2-hydroxyacid dehydrogenase NAD-binding" evidence="5">
    <location>
        <begin position="195"/>
        <end position="373"/>
    </location>
</feature>
<name>A0A4P6XPN4_9ASCO</name>
<dbReference type="GO" id="GO:0030267">
    <property type="term" value="F:glyoxylate reductase (NADPH) activity"/>
    <property type="evidence" value="ECO:0007669"/>
    <property type="project" value="TreeGrafter"/>
</dbReference>
<sequence>MYPRRSPRFITYSHEYWGTQAGAWGMRGGQPRAWGRADRMLYKMASTHSGYTKMHTFSILQRRLLSSRNTLLHKMLQKPKVLRLGAWGEAKAAWAELGEIVEIVDCESKTRDEFFADLKTKYNDITSIVRTFFSVNNTGRFDAELAAHLPETVKSVLHNGAGYDQIDVQPFTDKGIQVSNITTPVEAPTALTAVYLTLAALRNFQQGHELLTEGKWSSGGKCAGANLGLDPEGLTVGIIGMGGIGRAIRDRLVPFGFGKVVYYNRSRLSSELENGAEYVTFDDLVAKSDVIMLSVPLNAKTHHLINADVLAKTKKGVVIVNTARGAVIDEKALTDALKSGHIGAFGSDVFEHEPEVAPELYNMLNVVSLPHMGTHTKQALVNMEAFVVENVKTYLTTGKMLTNVPEQASVDFKHTPVI</sequence>
<accession>A0A4P6XPN4</accession>
<dbReference type="SUPFAM" id="SSF52283">
    <property type="entry name" value="Formate/glycerate dehydrogenase catalytic domain-like"/>
    <property type="match status" value="1"/>
</dbReference>
<evidence type="ECO:0000256" key="3">
    <source>
        <dbReference type="RuleBase" id="RU003719"/>
    </source>
</evidence>
<dbReference type="FunFam" id="3.40.50.720:FF:000026">
    <property type="entry name" value="Glyoxylate/hydroxypyruvate reductase B"/>
    <property type="match status" value="1"/>
</dbReference>
<dbReference type="GO" id="GO:0005829">
    <property type="term" value="C:cytosol"/>
    <property type="evidence" value="ECO:0007669"/>
    <property type="project" value="TreeGrafter"/>
</dbReference>
<evidence type="ECO:0000313" key="7">
    <source>
        <dbReference type="Proteomes" id="UP000292447"/>
    </source>
</evidence>
<dbReference type="Pfam" id="PF00389">
    <property type="entry name" value="2-Hacid_dh"/>
    <property type="match status" value="1"/>
</dbReference>
<evidence type="ECO:0000256" key="1">
    <source>
        <dbReference type="ARBA" id="ARBA00005854"/>
    </source>
</evidence>
<reference evidence="7" key="1">
    <citation type="submission" date="2019-03" db="EMBL/GenBank/DDBJ databases">
        <title>Snf2 controls pulcherriminic acid biosynthesis and connects pigmentation and antifungal activity of the yeast Metschnikowia pulcherrima.</title>
        <authorList>
            <person name="Gore-Lloyd D."/>
            <person name="Sumann I."/>
            <person name="Brachmann A.O."/>
            <person name="Schneeberger K."/>
            <person name="Ortiz-Merino R.A."/>
            <person name="Moreno-Beltran M."/>
            <person name="Schlaefli M."/>
            <person name="Kirner P."/>
            <person name="Santos Kron A."/>
            <person name="Wolfe K.H."/>
            <person name="Piel J."/>
            <person name="Ahrens C.H."/>
            <person name="Henk D."/>
            <person name="Freimoser F.M."/>
        </authorList>
    </citation>
    <scope>NUCLEOTIDE SEQUENCE [LARGE SCALE GENOMIC DNA]</scope>
    <source>
        <strain evidence="7">APC 1.2</strain>
    </source>
</reference>
<dbReference type="InterPro" id="IPR050223">
    <property type="entry name" value="D-isomer_2-hydroxyacid_DH"/>
</dbReference>
<protein>
    <submittedName>
        <fullName evidence="6">Gluconate 2-dehydrogenase</fullName>
    </submittedName>
</protein>
<evidence type="ECO:0000256" key="2">
    <source>
        <dbReference type="ARBA" id="ARBA00023002"/>
    </source>
</evidence>
<proteinExistence type="inferred from homology"/>
<dbReference type="Proteomes" id="UP000292447">
    <property type="component" value="Chromosome IV"/>
</dbReference>
<dbReference type="InterPro" id="IPR029752">
    <property type="entry name" value="D-isomer_DH_CS1"/>
</dbReference>
<dbReference type="CDD" id="cd12168">
    <property type="entry name" value="Mand_dh_like"/>
    <property type="match status" value="1"/>
</dbReference>
<dbReference type="InterPro" id="IPR006139">
    <property type="entry name" value="D-isomer_2_OHA_DH_cat_dom"/>
</dbReference>
<evidence type="ECO:0000313" key="6">
    <source>
        <dbReference type="EMBL" id="QBM89437.1"/>
    </source>
</evidence>
<dbReference type="EMBL" id="CP034459">
    <property type="protein sequence ID" value="QBM89437.1"/>
    <property type="molecule type" value="Genomic_DNA"/>
</dbReference>
<keyword evidence="2 3" id="KW-0560">Oxidoreductase</keyword>
<dbReference type="InterPro" id="IPR006140">
    <property type="entry name" value="D-isomer_DH_NAD-bd"/>
</dbReference>
<dbReference type="GO" id="GO:0051287">
    <property type="term" value="F:NAD binding"/>
    <property type="evidence" value="ECO:0007669"/>
    <property type="project" value="InterPro"/>
</dbReference>
<dbReference type="GO" id="GO:0016618">
    <property type="term" value="F:hydroxypyruvate reductase [NAD(P)H] activity"/>
    <property type="evidence" value="ECO:0007669"/>
    <property type="project" value="TreeGrafter"/>
</dbReference>